<evidence type="ECO:0000313" key="3">
    <source>
        <dbReference type="Proteomes" id="UP000183567"/>
    </source>
</evidence>
<dbReference type="OrthoDB" id="3012326at2759"/>
<organism evidence="2 3">
    <name type="scientific">Rhizopogon vesiculosus</name>
    <dbReference type="NCBI Taxonomy" id="180088"/>
    <lineage>
        <taxon>Eukaryota</taxon>
        <taxon>Fungi</taxon>
        <taxon>Dikarya</taxon>
        <taxon>Basidiomycota</taxon>
        <taxon>Agaricomycotina</taxon>
        <taxon>Agaricomycetes</taxon>
        <taxon>Agaricomycetidae</taxon>
        <taxon>Boletales</taxon>
        <taxon>Suillineae</taxon>
        <taxon>Rhizopogonaceae</taxon>
        <taxon>Rhizopogon</taxon>
    </lineage>
</organism>
<protein>
    <submittedName>
        <fullName evidence="2">Uncharacterized protein</fullName>
    </submittedName>
</protein>
<evidence type="ECO:0000313" key="2">
    <source>
        <dbReference type="EMBL" id="OJA20958.1"/>
    </source>
</evidence>
<comment type="caution">
    <text evidence="2">The sequence shown here is derived from an EMBL/GenBank/DDBJ whole genome shotgun (WGS) entry which is preliminary data.</text>
</comment>
<proteinExistence type="predicted"/>
<dbReference type="Proteomes" id="UP000183567">
    <property type="component" value="Unassembled WGS sequence"/>
</dbReference>
<name>A0A1J8QGX5_9AGAM</name>
<evidence type="ECO:0000256" key="1">
    <source>
        <dbReference type="SAM" id="MobiDB-lite"/>
    </source>
</evidence>
<reference evidence="2 3" key="1">
    <citation type="submission" date="2016-03" db="EMBL/GenBank/DDBJ databases">
        <title>Comparative genomics of the ectomycorrhizal sister species Rhizopogon vinicolor and Rhizopogon vesiculosus (Basidiomycota: Boletales) reveals a divergence of the mating type B locus.</title>
        <authorList>
            <person name="Mujic A.B."/>
            <person name="Kuo A."/>
            <person name="Tritt A."/>
            <person name="Lipzen A."/>
            <person name="Chen C."/>
            <person name="Johnson J."/>
            <person name="Sharma A."/>
            <person name="Barry K."/>
            <person name="Grigoriev I.V."/>
            <person name="Spatafora J.W."/>
        </authorList>
    </citation>
    <scope>NUCLEOTIDE SEQUENCE [LARGE SCALE GENOMIC DNA]</scope>
    <source>
        <strain evidence="2 3">AM-OR11-056</strain>
    </source>
</reference>
<accession>A0A1J8QGX5</accession>
<feature type="region of interest" description="Disordered" evidence="1">
    <location>
        <begin position="212"/>
        <end position="245"/>
    </location>
</feature>
<feature type="compositionally biased region" description="Basic and acidic residues" evidence="1">
    <location>
        <begin position="212"/>
        <end position="225"/>
    </location>
</feature>
<keyword evidence="3" id="KW-1185">Reference proteome</keyword>
<dbReference type="EMBL" id="LVVM01000337">
    <property type="protein sequence ID" value="OJA20958.1"/>
    <property type="molecule type" value="Genomic_DNA"/>
</dbReference>
<sequence length="245" mass="27592">MSICVRLPGTILYDRADIAADNIVRLYSPTAPMYIDVHFRYLRRHRSLDIEWFYSLGYKIQRHAPPGAGSASAIDKELAKAGPRGIHTRNGWQTLCWGHYDDSYGVQLRSWRCIEEGEVEISEKGTVDAYETLFGDMVRPAADDSQGIFAYRRSLVRGMRLLLAAVGISYEIACTDDERDKRPYAIVLEGLSDKWVARGIRSACGLRLERDAEEAREGAQEREEQAEGDGLDSDSYSEGGEEIFV</sequence>
<gene>
    <name evidence="2" type="ORF">AZE42_03504</name>
</gene>
<dbReference type="AlphaFoldDB" id="A0A1J8QGX5"/>